<evidence type="ECO:0000313" key="4">
    <source>
        <dbReference type="EMBL" id="OWK36229.1"/>
    </source>
</evidence>
<gene>
    <name evidence="4" type="ORF">FRUB_08792</name>
</gene>
<protein>
    <submittedName>
        <fullName evidence="4">Putative NADH-dependent dehydrogenase</fullName>
    </submittedName>
</protein>
<keyword evidence="5" id="KW-1185">Reference proteome</keyword>
<evidence type="ECO:0000259" key="3">
    <source>
        <dbReference type="Pfam" id="PF02894"/>
    </source>
</evidence>
<dbReference type="SUPFAM" id="SSF55347">
    <property type="entry name" value="Glyceraldehyde-3-phosphate dehydrogenase-like, C-terminal domain"/>
    <property type="match status" value="1"/>
</dbReference>
<dbReference type="SUPFAM" id="SSF51735">
    <property type="entry name" value="NAD(P)-binding Rossmann-fold domains"/>
    <property type="match status" value="1"/>
</dbReference>
<dbReference type="InterPro" id="IPR050463">
    <property type="entry name" value="Gfo/Idh/MocA_oxidrdct_glycsds"/>
</dbReference>
<dbReference type="AlphaFoldDB" id="A0A225DGC1"/>
<reference evidence="5" key="1">
    <citation type="submission" date="2017-06" db="EMBL/GenBank/DDBJ databases">
        <title>Genome analysis of Fimbriiglobus ruber SP5, the first member of the order Planctomycetales with confirmed chitinolytic capability.</title>
        <authorList>
            <person name="Ravin N.V."/>
            <person name="Rakitin A.L."/>
            <person name="Ivanova A.A."/>
            <person name="Beletsky A.V."/>
            <person name="Kulichevskaya I.S."/>
            <person name="Mardanov A.V."/>
            <person name="Dedysh S.N."/>
        </authorList>
    </citation>
    <scope>NUCLEOTIDE SEQUENCE [LARGE SCALE GENOMIC DNA]</scope>
    <source>
        <strain evidence="5">SP5</strain>
    </source>
</reference>
<feature type="domain" description="Gfo/Idh/MocA-like oxidoreductase N-terminal" evidence="2">
    <location>
        <begin position="73"/>
        <end position="209"/>
    </location>
</feature>
<feature type="domain" description="Gfo/Idh/MocA-like oxidoreductase C-terminal" evidence="3">
    <location>
        <begin position="300"/>
        <end position="475"/>
    </location>
</feature>
<feature type="region of interest" description="Disordered" evidence="1">
    <location>
        <begin position="429"/>
        <end position="467"/>
    </location>
</feature>
<feature type="compositionally biased region" description="Basic and acidic residues" evidence="1">
    <location>
        <begin position="429"/>
        <end position="439"/>
    </location>
</feature>
<dbReference type="InterPro" id="IPR036291">
    <property type="entry name" value="NAD(P)-bd_dom_sf"/>
</dbReference>
<proteinExistence type="predicted"/>
<organism evidence="4 5">
    <name type="scientific">Fimbriiglobus ruber</name>
    <dbReference type="NCBI Taxonomy" id="1908690"/>
    <lineage>
        <taxon>Bacteria</taxon>
        <taxon>Pseudomonadati</taxon>
        <taxon>Planctomycetota</taxon>
        <taxon>Planctomycetia</taxon>
        <taxon>Gemmatales</taxon>
        <taxon>Gemmataceae</taxon>
        <taxon>Fimbriiglobus</taxon>
    </lineage>
</organism>
<dbReference type="InterPro" id="IPR000683">
    <property type="entry name" value="Gfo/Idh/MocA-like_OxRdtase_N"/>
</dbReference>
<dbReference type="PANTHER" id="PTHR43818:SF12">
    <property type="entry name" value="NADH-DEPENDENT DEHYDROGENASE-RELATED"/>
    <property type="match status" value="1"/>
</dbReference>
<comment type="caution">
    <text evidence="4">The sequence shown here is derived from an EMBL/GenBank/DDBJ whole genome shotgun (WGS) entry which is preliminary data.</text>
</comment>
<dbReference type="InterPro" id="IPR004104">
    <property type="entry name" value="Gfo/Idh/MocA-like_OxRdtase_C"/>
</dbReference>
<name>A0A225DGC1_9BACT</name>
<evidence type="ECO:0000313" key="5">
    <source>
        <dbReference type="Proteomes" id="UP000214646"/>
    </source>
</evidence>
<accession>A0A225DGC1</accession>
<dbReference type="EMBL" id="NIDE01000017">
    <property type="protein sequence ID" value="OWK36229.1"/>
    <property type="molecule type" value="Genomic_DNA"/>
</dbReference>
<sequence length="570" mass="62346">MALDLTPEQKAIGRKNFEQAAGDLERLATEKKLAGAPDRRTFMKSALAGAAVVPVSAAVYFGYESWEGNKPVRTALIGCGDEGGVLIGDHNPAFNEIVAVCDIRPSNMKRIFDGDTGPRKGLKKVYGEATANKIAKYDNLSALLADKSKLGLEAVVVATPLNTHDVITKACMDAGLHVLCEKLMARNITKCKGMIKYAKDKKLLLSIGHQRHYSMLYAHALEVVNTDILGDIKHIRALWHRNNSFLFSATDAEKAKFAPQFDIPYYRDGWCKPILKEDADALPPEKLRELAFGNVKEYGFEDAKELVRWRLYDKTGGGLMAELGSHQLDASSLILGHVHPLAVSGVGGKFFYGPGRNDRESDDGVFVTFEFPGKKHPKAGKGGTDESDIVVVTYSSFNTNSFEKYGECVMGSRGTMVIEEEKDVFLFKEPEPGKKDSGGRDTNVTVTSADGKKPAMEASSTWGGGGGAAISKAPGAPAWDSAVRGYRTEMEHFAYCVRKWDGKIGWEKKDGKFVQEVPRCHGEVAMADAILALTANMAMKKRQRIEFEHGWFDADSPDAPETKYGSEGRA</sequence>
<dbReference type="GO" id="GO:0000166">
    <property type="term" value="F:nucleotide binding"/>
    <property type="evidence" value="ECO:0007669"/>
    <property type="project" value="InterPro"/>
</dbReference>
<dbReference type="Pfam" id="PF02894">
    <property type="entry name" value="GFO_IDH_MocA_C"/>
    <property type="match status" value="1"/>
</dbReference>
<evidence type="ECO:0000259" key="2">
    <source>
        <dbReference type="Pfam" id="PF01408"/>
    </source>
</evidence>
<dbReference type="Proteomes" id="UP000214646">
    <property type="component" value="Unassembled WGS sequence"/>
</dbReference>
<dbReference type="Gene3D" id="3.30.360.10">
    <property type="entry name" value="Dihydrodipicolinate Reductase, domain 2"/>
    <property type="match status" value="1"/>
</dbReference>
<dbReference type="OrthoDB" id="9792935at2"/>
<evidence type="ECO:0000256" key="1">
    <source>
        <dbReference type="SAM" id="MobiDB-lite"/>
    </source>
</evidence>
<dbReference type="Gene3D" id="3.40.50.720">
    <property type="entry name" value="NAD(P)-binding Rossmann-like Domain"/>
    <property type="match status" value="1"/>
</dbReference>
<dbReference type="RefSeq" id="WP_088259270.1">
    <property type="nucleotide sequence ID" value="NZ_NIDE01000017.1"/>
</dbReference>
<dbReference type="Pfam" id="PF01408">
    <property type="entry name" value="GFO_IDH_MocA"/>
    <property type="match status" value="1"/>
</dbReference>
<dbReference type="PANTHER" id="PTHR43818">
    <property type="entry name" value="BCDNA.GH03377"/>
    <property type="match status" value="1"/>
</dbReference>